<name>A0A146K097_9EUKA</name>
<protein>
    <submittedName>
        <fullName evidence="2">Uncharacterized protein</fullName>
    </submittedName>
</protein>
<feature type="non-terminal residue" evidence="2">
    <location>
        <position position="1"/>
    </location>
</feature>
<keyword evidence="1" id="KW-0175">Coiled coil</keyword>
<organism evidence="2">
    <name type="scientific">Trepomonas sp. PC1</name>
    <dbReference type="NCBI Taxonomy" id="1076344"/>
    <lineage>
        <taxon>Eukaryota</taxon>
        <taxon>Metamonada</taxon>
        <taxon>Diplomonadida</taxon>
        <taxon>Hexamitidae</taxon>
        <taxon>Hexamitinae</taxon>
        <taxon>Trepomonas</taxon>
    </lineage>
</organism>
<proteinExistence type="predicted"/>
<evidence type="ECO:0000313" key="2">
    <source>
        <dbReference type="EMBL" id="JAP89194.1"/>
    </source>
</evidence>
<evidence type="ECO:0000256" key="1">
    <source>
        <dbReference type="SAM" id="Coils"/>
    </source>
</evidence>
<dbReference type="EMBL" id="GDID01007412">
    <property type="protein sequence ID" value="JAP89194.1"/>
    <property type="molecule type" value="Transcribed_RNA"/>
</dbReference>
<gene>
    <name evidence="2" type="ORF">TPC1_31311</name>
</gene>
<reference evidence="2" key="1">
    <citation type="submission" date="2015-07" db="EMBL/GenBank/DDBJ databases">
        <title>Adaptation to a free-living lifestyle via gene acquisitions in the diplomonad Trepomonas sp. PC1.</title>
        <authorList>
            <person name="Xu F."/>
            <person name="Jerlstrom-Hultqvist J."/>
            <person name="Kolisko M."/>
            <person name="Simpson A.G.B."/>
            <person name="Roger A.J."/>
            <person name="Svard S.G."/>
            <person name="Andersson J.O."/>
        </authorList>
    </citation>
    <scope>NUCLEOTIDE SEQUENCE</scope>
    <source>
        <strain evidence="2">PC1</strain>
    </source>
</reference>
<sequence>YKIIYRELAKVLIQNLPFQMPYICSITKNNLHLRVDQNIFTIHDHNRHKISQYQVDLKVISLYAVYHKQKIFLIIERENIKKLAYLDGQQIVEIQDLPESKQQYVVIIYQNKLFVTDGSLTFEYQDNILIVNEQYKSGYAQFLDLFVFYDENNKLFYFKNNVKTIIYEGELSSFKTRSGAVVYVTEDQQMFLYSLLTHRHYNIIDARTIESFFHLNDDKITLGKCGQILGSKFYEAIENGLEVKESAEIYQIRFYQIWEQMCTQFIQKHFNLPKQHIESFNSSLETMIHSQKESDSFKSVSKPETEQVAKTNRKQLIETVFLDQKKMQNQIFEIIDSQETELNDLKIENQKLKRENENLRKLFSQMQAMMKPFE</sequence>
<accession>A0A146K097</accession>
<dbReference type="AlphaFoldDB" id="A0A146K097"/>
<feature type="coiled-coil region" evidence="1">
    <location>
        <begin position="335"/>
        <end position="369"/>
    </location>
</feature>